<dbReference type="AlphaFoldDB" id="A0A9D1G3Y8"/>
<comment type="caution">
    <text evidence="7">The sequence shown here is derived from an EMBL/GenBank/DDBJ whole genome shotgun (WGS) entry which is preliminary data.</text>
</comment>
<dbReference type="GO" id="GO:0016491">
    <property type="term" value="F:oxidoreductase activity"/>
    <property type="evidence" value="ECO:0007669"/>
    <property type="project" value="UniProtKB-KW"/>
</dbReference>
<protein>
    <submittedName>
        <fullName evidence="7">Nitroreductase</fullName>
    </submittedName>
</protein>
<accession>A0A9D1G3Y8</accession>
<dbReference type="SUPFAM" id="SSF55469">
    <property type="entry name" value="FMN-dependent nitroreductase-like"/>
    <property type="match status" value="1"/>
</dbReference>
<feature type="domain" description="Nitroreductase" evidence="6">
    <location>
        <begin position="9"/>
        <end position="154"/>
    </location>
</feature>
<dbReference type="CDD" id="cd02136">
    <property type="entry name" value="PnbA_NfnB-like"/>
    <property type="match status" value="1"/>
</dbReference>
<keyword evidence="3" id="KW-0285">Flavoprotein</keyword>
<evidence type="ECO:0000313" key="8">
    <source>
        <dbReference type="Proteomes" id="UP000886876"/>
    </source>
</evidence>
<evidence type="ECO:0000256" key="1">
    <source>
        <dbReference type="ARBA" id="ARBA00001917"/>
    </source>
</evidence>
<evidence type="ECO:0000259" key="6">
    <source>
        <dbReference type="Pfam" id="PF00881"/>
    </source>
</evidence>
<dbReference type="PANTHER" id="PTHR43673:SF2">
    <property type="entry name" value="NITROREDUCTASE"/>
    <property type="match status" value="1"/>
</dbReference>
<reference evidence="7" key="1">
    <citation type="submission" date="2020-10" db="EMBL/GenBank/DDBJ databases">
        <authorList>
            <person name="Gilroy R."/>
        </authorList>
    </citation>
    <scope>NUCLEOTIDE SEQUENCE</scope>
    <source>
        <strain evidence="7">ChiHecec3B27-6122</strain>
    </source>
</reference>
<evidence type="ECO:0000313" key="7">
    <source>
        <dbReference type="EMBL" id="HIS96756.1"/>
    </source>
</evidence>
<evidence type="ECO:0000256" key="5">
    <source>
        <dbReference type="ARBA" id="ARBA00023002"/>
    </source>
</evidence>
<sequence length="174" mass="19111">MNEAMENLLTRRSIRKYEARQISDEQLQAVLEAGSYAPTARGTQSPLMIAVQNREDRDELSRINARIWGREGFDPFYGAPTVVLVFAEAGNPNGVQDASLVLGNLMNAAHAEGLGSCWINRIRETFELPEGKALLKKWGVEGEWTGVGSCILGYAEGPAPVPAARKSGYYRVIK</sequence>
<dbReference type="InterPro" id="IPR029479">
    <property type="entry name" value="Nitroreductase"/>
</dbReference>
<reference evidence="7" key="2">
    <citation type="journal article" date="2021" name="PeerJ">
        <title>Extensive microbial diversity within the chicken gut microbiome revealed by metagenomics and culture.</title>
        <authorList>
            <person name="Gilroy R."/>
            <person name="Ravi A."/>
            <person name="Getino M."/>
            <person name="Pursley I."/>
            <person name="Horton D.L."/>
            <person name="Alikhan N.F."/>
            <person name="Baker D."/>
            <person name="Gharbi K."/>
            <person name="Hall N."/>
            <person name="Watson M."/>
            <person name="Adriaenssens E.M."/>
            <person name="Foster-Nyarko E."/>
            <person name="Jarju S."/>
            <person name="Secka A."/>
            <person name="Antonio M."/>
            <person name="Oren A."/>
            <person name="Chaudhuri R.R."/>
            <person name="La Ragione R."/>
            <person name="Hildebrand F."/>
            <person name="Pallen M.J."/>
        </authorList>
    </citation>
    <scope>NUCLEOTIDE SEQUENCE</scope>
    <source>
        <strain evidence="7">ChiHecec3B27-6122</strain>
    </source>
</reference>
<dbReference type="PANTHER" id="PTHR43673">
    <property type="entry name" value="NAD(P)H NITROREDUCTASE YDGI-RELATED"/>
    <property type="match status" value="1"/>
</dbReference>
<dbReference type="InterPro" id="IPR000415">
    <property type="entry name" value="Nitroreductase-like"/>
</dbReference>
<dbReference type="Gene3D" id="3.40.109.10">
    <property type="entry name" value="NADH Oxidase"/>
    <property type="match status" value="1"/>
</dbReference>
<gene>
    <name evidence="7" type="ORF">IAD42_02150</name>
</gene>
<evidence type="ECO:0000256" key="4">
    <source>
        <dbReference type="ARBA" id="ARBA00022643"/>
    </source>
</evidence>
<comment type="similarity">
    <text evidence="2">Belongs to the nitroreductase family.</text>
</comment>
<keyword evidence="4" id="KW-0288">FMN</keyword>
<organism evidence="7 8">
    <name type="scientific">Candidatus Scatomorpha pullistercoris</name>
    <dbReference type="NCBI Taxonomy" id="2840929"/>
    <lineage>
        <taxon>Bacteria</taxon>
        <taxon>Bacillati</taxon>
        <taxon>Bacillota</taxon>
        <taxon>Clostridia</taxon>
        <taxon>Eubacteriales</taxon>
        <taxon>Candidatus Scatomorpha</taxon>
    </lineage>
</organism>
<keyword evidence="5" id="KW-0560">Oxidoreductase</keyword>
<evidence type="ECO:0000256" key="3">
    <source>
        <dbReference type="ARBA" id="ARBA00022630"/>
    </source>
</evidence>
<proteinExistence type="inferred from homology"/>
<dbReference type="EMBL" id="DVJS01000046">
    <property type="protein sequence ID" value="HIS96756.1"/>
    <property type="molecule type" value="Genomic_DNA"/>
</dbReference>
<dbReference type="Pfam" id="PF00881">
    <property type="entry name" value="Nitroreductase"/>
    <property type="match status" value="1"/>
</dbReference>
<dbReference type="Proteomes" id="UP000886876">
    <property type="component" value="Unassembled WGS sequence"/>
</dbReference>
<evidence type="ECO:0000256" key="2">
    <source>
        <dbReference type="ARBA" id="ARBA00007118"/>
    </source>
</evidence>
<name>A0A9D1G3Y8_9FIRM</name>
<comment type="cofactor">
    <cofactor evidence="1">
        <name>FMN</name>
        <dbReference type="ChEBI" id="CHEBI:58210"/>
    </cofactor>
</comment>